<name>A0ACB8UQ64_9EURO</name>
<dbReference type="EMBL" id="JALBCA010000152">
    <property type="protein sequence ID" value="KAI2381988.1"/>
    <property type="molecule type" value="Genomic_DNA"/>
</dbReference>
<accession>A0ACB8UQ64</accession>
<reference evidence="1" key="1">
    <citation type="journal article" date="2022" name="bioRxiv">
        <title>Population genetic analysis of Ophidiomyces ophidiicola, the causative agent of snake fungal disease, indicates recent introductions to the USA.</title>
        <authorList>
            <person name="Ladner J.T."/>
            <person name="Palmer J.M."/>
            <person name="Ettinger C.L."/>
            <person name="Stajich J.E."/>
            <person name="Farrell T.M."/>
            <person name="Glorioso B.M."/>
            <person name="Lawson B."/>
            <person name="Price S.J."/>
            <person name="Stengle A.G."/>
            <person name="Grear D.A."/>
            <person name="Lorch J.M."/>
        </authorList>
    </citation>
    <scope>NUCLEOTIDE SEQUENCE</scope>
    <source>
        <strain evidence="1">NWHC 24266-5</strain>
    </source>
</reference>
<sequence length="322" mass="36283">MAAMITPVSPISAEPSEQELIHSVECLPSQPVNRPINHISELSTLATIDDEHNSEVVLLTQRNLELLAKQRATPDSSPTLVSSEEDGKGNRVHTKVDQDSTRGMRSASLSQSSFAGPAISPIIEEPRSAETLTTTYTPHQCALGIDCLLEINNLNYHRILATSLVTRARLARLSVRPIDPDDDYDDITSLRGLSRHSAKLLQEKYLKMLRHVNDHFERFNLTHRPTTSTEMLNFVNVMKEIPFPEYWETERRYLESPGCLLERQKAAVSIEPPPCFSSEVGNHELPGPKPHRRLAGKRKLIEVYPKNQEPLPKRRKSGTYIT</sequence>
<gene>
    <name evidence="1" type="ORF">LOY88_006412</name>
</gene>
<comment type="caution">
    <text evidence="1">The sequence shown here is derived from an EMBL/GenBank/DDBJ whole genome shotgun (WGS) entry which is preliminary data.</text>
</comment>
<proteinExistence type="predicted"/>
<protein>
    <submittedName>
        <fullName evidence="1">Uncharacterized protein</fullName>
    </submittedName>
</protein>
<evidence type="ECO:0000313" key="1">
    <source>
        <dbReference type="EMBL" id="KAI2381988.1"/>
    </source>
</evidence>
<organism evidence="1">
    <name type="scientific">Ophidiomyces ophidiicola</name>
    <dbReference type="NCBI Taxonomy" id="1387563"/>
    <lineage>
        <taxon>Eukaryota</taxon>
        <taxon>Fungi</taxon>
        <taxon>Dikarya</taxon>
        <taxon>Ascomycota</taxon>
        <taxon>Pezizomycotina</taxon>
        <taxon>Eurotiomycetes</taxon>
        <taxon>Eurotiomycetidae</taxon>
        <taxon>Onygenales</taxon>
        <taxon>Onygenaceae</taxon>
        <taxon>Ophidiomyces</taxon>
    </lineage>
</organism>